<dbReference type="Gramene" id="KFK31951">
    <property type="protein sequence ID" value="KFK31951"/>
    <property type="gene ID" value="AALP_AA6G181200"/>
</dbReference>
<sequence>MMKTAMIIICGSTIQPLKCHVHDNDDDHVHDNDDDHVHDNDDSLKSRIEDYTASVYNGWREERRAENLFV</sequence>
<name>A0A087GPZ9_ARAAL</name>
<accession>A0A087GPZ9</accession>
<organism evidence="1 2">
    <name type="scientific">Arabis alpina</name>
    <name type="common">Alpine rock-cress</name>
    <dbReference type="NCBI Taxonomy" id="50452"/>
    <lineage>
        <taxon>Eukaryota</taxon>
        <taxon>Viridiplantae</taxon>
        <taxon>Streptophyta</taxon>
        <taxon>Embryophyta</taxon>
        <taxon>Tracheophyta</taxon>
        <taxon>Spermatophyta</taxon>
        <taxon>Magnoliopsida</taxon>
        <taxon>eudicotyledons</taxon>
        <taxon>Gunneridae</taxon>
        <taxon>Pentapetalae</taxon>
        <taxon>rosids</taxon>
        <taxon>malvids</taxon>
        <taxon>Brassicales</taxon>
        <taxon>Brassicaceae</taxon>
        <taxon>Arabideae</taxon>
        <taxon>Arabis</taxon>
    </lineage>
</organism>
<reference evidence="2" key="1">
    <citation type="journal article" date="2015" name="Nat. Plants">
        <title>Genome expansion of Arabis alpina linked with retrotransposition and reduced symmetric DNA methylation.</title>
        <authorList>
            <person name="Willing E.M."/>
            <person name="Rawat V."/>
            <person name="Mandakova T."/>
            <person name="Maumus F."/>
            <person name="James G.V."/>
            <person name="Nordstroem K.J."/>
            <person name="Becker C."/>
            <person name="Warthmann N."/>
            <person name="Chica C."/>
            <person name="Szarzynska B."/>
            <person name="Zytnicki M."/>
            <person name="Albani M.C."/>
            <person name="Kiefer C."/>
            <person name="Bergonzi S."/>
            <person name="Castaings L."/>
            <person name="Mateos J.L."/>
            <person name="Berns M.C."/>
            <person name="Bujdoso N."/>
            <person name="Piofczyk T."/>
            <person name="de Lorenzo L."/>
            <person name="Barrero-Sicilia C."/>
            <person name="Mateos I."/>
            <person name="Piednoel M."/>
            <person name="Hagmann J."/>
            <person name="Chen-Min-Tao R."/>
            <person name="Iglesias-Fernandez R."/>
            <person name="Schuster S.C."/>
            <person name="Alonso-Blanco C."/>
            <person name="Roudier F."/>
            <person name="Carbonero P."/>
            <person name="Paz-Ares J."/>
            <person name="Davis S.J."/>
            <person name="Pecinka A."/>
            <person name="Quesneville H."/>
            <person name="Colot V."/>
            <person name="Lysak M.A."/>
            <person name="Weigel D."/>
            <person name="Coupland G."/>
            <person name="Schneeberger K."/>
        </authorList>
    </citation>
    <scope>NUCLEOTIDE SEQUENCE [LARGE SCALE GENOMIC DNA]</scope>
    <source>
        <strain evidence="2">cv. Pajares</strain>
    </source>
</reference>
<proteinExistence type="predicted"/>
<protein>
    <submittedName>
        <fullName evidence="1">Uncharacterized protein</fullName>
    </submittedName>
</protein>
<dbReference type="Proteomes" id="UP000029120">
    <property type="component" value="Chromosome 6"/>
</dbReference>
<dbReference type="AlphaFoldDB" id="A0A087GPZ9"/>
<gene>
    <name evidence="1" type="ordered locus">AALP_Aa6g181200</name>
</gene>
<keyword evidence="2" id="KW-1185">Reference proteome</keyword>
<dbReference type="EMBL" id="CM002874">
    <property type="protein sequence ID" value="KFK31951.1"/>
    <property type="molecule type" value="Genomic_DNA"/>
</dbReference>
<evidence type="ECO:0000313" key="1">
    <source>
        <dbReference type="EMBL" id="KFK31951.1"/>
    </source>
</evidence>
<evidence type="ECO:0000313" key="2">
    <source>
        <dbReference type="Proteomes" id="UP000029120"/>
    </source>
</evidence>